<dbReference type="InterPro" id="IPR042183">
    <property type="entry name" value="MmgE/PrpD_sf_1"/>
</dbReference>
<dbReference type="SUPFAM" id="SSF103378">
    <property type="entry name" value="2-methylcitrate dehydratase PrpD"/>
    <property type="match status" value="1"/>
</dbReference>
<name>A0A6J6S828_9ZZZZ</name>
<proteinExistence type="predicted"/>
<reference evidence="2" key="1">
    <citation type="submission" date="2020-05" db="EMBL/GenBank/DDBJ databases">
        <authorList>
            <person name="Chiriac C."/>
            <person name="Salcher M."/>
            <person name="Ghai R."/>
            <person name="Kavagutti S V."/>
        </authorList>
    </citation>
    <scope>NUCLEOTIDE SEQUENCE</scope>
</reference>
<gene>
    <name evidence="2" type="ORF">UFOPK2689_01173</name>
</gene>
<feature type="domain" description="MmgE/PrpD N-terminal" evidence="1">
    <location>
        <begin position="58"/>
        <end position="222"/>
    </location>
</feature>
<sequence length="382" mass="40644">MSQSDIGTAIFDELTTTEPALNQARLDVLFQDFVAGAVLGEQHYGTPTSTLCKGITERAVRLGLYASALDMDDVDWKVLTHPGSIIWPAAIAVGIELNLSLSELYKAASYGYRTGATTAHFFGATHRAKWHVTSTSGALAATSAAAIALGLTPDQHRNALHICAANIGGSPQAGFERRGAPQTNRAAAISLGITSAHAALLGSPHIEDIWNGPRGLIEMFSLEATSPEILDGVSTAELRLIDTNGFAHSAVTAAWKLYGRVNEKVDAITLTLPASVKGILDASLGGSWWNSAYAIAALWESGDPTNLQSASHFLSKISLEFGEMPIGAGRVSVRTATGEHEEYVERAPEEISWRNIKWGKAGISSSEEAYLRCSNFPLAALR</sequence>
<dbReference type="Gene3D" id="1.10.4100.10">
    <property type="entry name" value="2-methylcitrate dehydratase PrpD"/>
    <property type="match status" value="1"/>
</dbReference>
<accession>A0A6J6S828</accession>
<organism evidence="2">
    <name type="scientific">freshwater metagenome</name>
    <dbReference type="NCBI Taxonomy" id="449393"/>
    <lineage>
        <taxon>unclassified sequences</taxon>
        <taxon>metagenomes</taxon>
        <taxon>ecological metagenomes</taxon>
    </lineage>
</organism>
<dbReference type="InterPro" id="IPR036148">
    <property type="entry name" value="MmgE/PrpD_sf"/>
</dbReference>
<dbReference type="GO" id="GO:0016829">
    <property type="term" value="F:lyase activity"/>
    <property type="evidence" value="ECO:0007669"/>
    <property type="project" value="InterPro"/>
</dbReference>
<dbReference type="Pfam" id="PF03972">
    <property type="entry name" value="MmgE_PrpD_N"/>
    <property type="match status" value="1"/>
</dbReference>
<dbReference type="EMBL" id="CAEZYL010000105">
    <property type="protein sequence ID" value="CAB4731064.1"/>
    <property type="molecule type" value="Genomic_DNA"/>
</dbReference>
<evidence type="ECO:0000259" key="1">
    <source>
        <dbReference type="Pfam" id="PF03972"/>
    </source>
</evidence>
<evidence type="ECO:0000313" key="2">
    <source>
        <dbReference type="EMBL" id="CAB4731064.1"/>
    </source>
</evidence>
<dbReference type="InterPro" id="IPR045336">
    <property type="entry name" value="MmgE_PrpD_N"/>
</dbReference>
<protein>
    <submittedName>
        <fullName evidence="2">Unannotated protein</fullName>
    </submittedName>
</protein>
<dbReference type="AlphaFoldDB" id="A0A6J6S828"/>